<accession>Q7UX18</accession>
<keyword evidence="2" id="KW-1185">Reference proteome</keyword>
<reference evidence="1 2" key="1">
    <citation type="journal article" date="2003" name="Proc. Natl. Acad. Sci. U.S.A.">
        <title>Complete genome sequence of the marine planctomycete Pirellula sp. strain 1.</title>
        <authorList>
            <person name="Gloeckner F.O."/>
            <person name="Kube M."/>
            <person name="Bauer M."/>
            <person name="Teeling H."/>
            <person name="Lombardot T."/>
            <person name="Ludwig W."/>
            <person name="Gade D."/>
            <person name="Beck A."/>
            <person name="Borzym K."/>
            <person name="Heitmann K."/>
            <person name="Rabus R."/>
            <person name="Schlesner H."/>
            <person name="Amann R."/>
            <person name="Reinhardt R."/>
        </authorList>
    </citation>
    <scope>NUCLEOTIDE SEQUENCE [LARGE SCALE GENOMIC DNA]</scope>
    <source>
        <strain evidence="2">DSM 10527 / NCIMB 13988 / SH1</strain>
    </source>
</reference>
<dbReference type="InParanoid" id="Q7UX18"/>
<dbReference type="STRING" id="243090.RB1624"/>
<dbReference type="KEGG" id="rba:RB1624"/>
<protein>
    <submittedName>
        <fullName evidence="1">Uncharacterized protein</fullName>
    </submittedName>
</protein>
<sequence>MASVFHGTNQKIAWYHAGGELNTRISSHCVTYSPHCVTSKSGPIASTAKARPVGRFFHFLGLLTALEDLQPDWGSHRSSAFRSVWIVQDSHQSTRTA</sequence>
<evidence type="ECO:0000313" key="2">
    <source>
        <dbReference type="Proteomes" id="UP000001025"/>
    </source>
</evidence>
<proteinExistence type="predicted"/>
<organism evidence="1 2">
    <name type="scientific">Rhodopirellula baltica (strain DSM 10527 / NCIMB 13988 / SH1)</name>
    <dbReference type="NCBI Taxonomy" id="243090"/>
    <lineage>
        <taxon>Bacteria</taxon>
        <taxon>Pseudomonadati</taxon>
        <taxon>Planctomycetota</taxon>
        <taxon>Planctomycetia</taxon>
        <taxon>Pirellulales</taxon>
        <taxon>Pirellulaceae</taxon>
        <taxon>Rhodopirellula</taxon>
    </lineage>
</organism>
<dbReference type="Proteomes" id="UP000001025">
    <property type="component" value="Chromosome"/>
</dbReference>
<evidence type="ECO:0000313" key="1">
    <source>
        <dbReference type="EMBL" id="CAD72194.1"/>
    </source>
</evidence>
<name>Q7UX18_RHOBA</name>
<gene>
    <name evidence="1" type="ordered locus">RB1624</name>
</gene>
<dbReference type="HOGENOM" id="CLU_2344716_0_0_0"/>
<dbReference type="AlphaFoldDB" id="Q7UX18"/>
<dbReference type="EMBL" id="BX294135">
    <property type="protein sequence ID" value="CAD72194.1"/>
    <property type="molecule type" value="Genomic_DNA"/>
</dbReference>
<dbReference type="EnsemblBacteria" id="CAD72194">
    <property type="protein sequence ID" value="CAD72194"/>
    <property type="gene ID" value="RB1624"/>
</dbReference>